<evidence type="ECO:0000256" key="6">
    <source>
        <dbReference type="ARBA" id="ARBA00025767"/>
    </source>
</evidence>
<feature type="region of interest" description="Disordered" evidence="7">
    <location>
        <begin position="1"/>
        <end position="50"/>
    </location>
</feature>
<dbReference type="GO" id="GO:0032040">
    <property type="term" value="C:small-subunit processome"/>
    <property type="evidence" value="ECO:0007669"/>
    <property type="project" value="TreeGrafter"/>
</dbReference>
<dbReference type="GO" id="GO:0034388">
    <property type="term" value="C:Pwp2p-containing subcomplex of 90S preribosome"/>
    <property type="evidence" value="ECO:0007669"/>
    <property type="project" value="TreeGrafter"/>
</dbReference>
<keyword evidence="4" id="KW-0677">Repeat</keyword>
<comment type="similarity">
    <text evidence="6">Belongs to the WD repeat UTP18 family.</text>
</comment>
<dbReference type="Proteomes" id="UP000492821">
    <property type="component" value="Unassembled WGS sequence"/>
</dbReference>
<evidence type="ECO:0000256" key="5">
    <source>
        <dbReference type="ARBA" id="ARBA00023242"/>
    </source>
</evidence>
<organism evidence="8 9">
    <name type="scientific">Panagrellus redivivus</name>
    <name type="common">Microworm</name>
    <dbReference type="NCBI Taxonomy" id="6233"/>
    <lineage>
        <taxon>Eukaryota</taxon>
        <taxon>Metazoa</taxon>
        <taxon>Ecdysozoa</taxon>
        <taxon>Nematoda</taxon>
        <taxon>Chromadorea</taxon>
        <taxon>Rhabditida</taxon>
        <taxon>Tylenchina</taxon>
        <taxon>Panagrolaimomorpha</taxon>
        <taxon>Panagrolaimoidea</taxon>
        <taxon>Panagrolaimidae</taxon>
        <taxon>Panagrellus</taxon>
    </lineage>
</organism>
<evidence type="ECO:0000256" key="3">
    <source>
        <dbReference type="ARBA" id="ARBA00022574"/>
    </source>
</evidence>
<dbReference type="Gene3D" id="2.130.10.10">
    <property type="entry name" value="YVTN repeat-like/Quinoprotein amine dehydrogenase"/>
    <property type="match status" value="1"/>
</dbReference>
<keyword evidence="2" id="KW-0698">rRNA processing</keyword>
<evidence type="ECO:0000256" key="1">
    <source>
        <dbReference type="ARBA" id="ARBA00004604"/>
    </source>
</evidence>
<dbReference type="PANTHER" id="PTHR18359:SF0">
    <property type="entry name" value="U3 SMALL NUCLEOLAR RNA-ASSOCIATED PROTEIN 18 HOMOLOG"/>
    <property type="match status" value="1"/>
</dbReference>
<dbReference type="InterPro" id="IPR036322">
    <property type="entry name" value="WD40_repeat_dom_sf"/>
</dbReference>
<reference evidence="8" key="1">
    <citation type="journal article" date="2013" name="Genetics">
        <title>The draft genome and transcriptome of Panagrellus redivivus are shaped by the harsh demands of a free-living lifestyle.</title>
        <authorList>
            <person name="Srinivasan J."/>
            <person name="Dillman A.R."/>
            <person name="Macchietto M.G."/>
            <person name="Heikkinen L."/>
            <person name="Lakso M."/>
            <person name="Fracchia K.M."/>
            <person name="Antoshechkin I."/>
            <person name="Mortazavi A."/>
            <person name="Wong G."/>
            <person name="Sternberg P.W."/>
        </authorList>
    </citation>
    <scope>NUCLEOTIDE SEQUENCE [LARGE SCALE GENOMIC DNA]</scope>
    <source>
        <strain evidence="8">MT8872</strain>
    </source>
</reference>
<keyword evidence="8" id="KW-1185">Reference proteome</keyword>
<keyword evidence="3" id="KW-0853">WD repeat</keyword>
<comment type="subcellular location">
    <subcellularLocation>
        <location evidence="1">Nucleus</location>
        <location evidence="1">Nucleolus</location>
    </subcellularLocation>
</comment>
<name>A0A7E4VKK3_PANRE</name>
<dbReference type="SUPFAM" id="SSF50978">
    <property type="entry name" value="WD40 repeat-like"/>
    <property type="match status" value="1"/>
</dbReference>
<dbReference type="PANTHER" id="PTHR18359">
    <property type="entry name" value="WD-REPEAT PROTEIN-RELATED"/>
    <property type="match status" value="1"/>
</dbReference>
<reference evidence="9" key="2">
    <citation type="submission" date="2020-10" db="UniProtKB">
        <authorList>
            <consortium name="WormBaseParasite"/>
        </authorList>
    </citation>
    <scope>IDENTIFICATION</scope>
</reference>
<dbReference type="InterPro" id="IPR045161">
    <property type="entry name" value="Utp18"/>
</dbReference>
<accession>A0A7E4VKK3</accession>
<evidence type="ECO:0000256" key="2">
    <source>
        <dbReference type="ARBA" id="ARBA00022552"/>
    </source>
</evidence>
<dbReference type="WBParaSite" id="Pan_g2235.t1">
    <property type="protein sequence ID" value="Pan_g2235.t1"/>
    <property type="gene ID" value="Pan_g2235"/>
</dbReference>
<dbReference type="InterPro" id="IPR001680">
    <property type="entry name" value="WD40_rpt"/>
</dbReference>
<evidence type="ECO:0000313" key="9">
    <source>
        <dbReference type="WBParaSite" id="Pan_g2235.t1"/>
    </source>
</evidence>
<keyword evidence="5" id="KW-0539">Nucleus</keyword>
<evidence type="ECO:0000256" key="7">
    <source>
        <dbReference type="SAM" id="MobiDB-lite"/>
    </source>
</evidence>
<feature type="compositionally biased region" description="Acidic residues" evidence="7">
    <location>
        <begin position="31"/>
        <end position="41"/>
    </location>
</feature>
<dbReference type="InterPro" id="IPR015943">
    <property type="entry name" value="WD40/YVTN_repeat-like_dom_sf"/>
</dbReference>
<protein>
    <submittedName>
        <fullName evidence="9">WD_REPEATS_REGION domain-containing protein</fullName>
    </submittedName>
</protein>
<evidence type="ECO:0000256" key="4">
    <source>
        <dbReference type="ARBA" id="ARBA00022737"/>
    </source>
</evidence>
<dbReference type="AlphaFoldDB" id="A0A7E4VKK3"/>
<dbReference type="GO" id="GO:0006364">
    <property type="term" value="P:rRNA processing"/>
    <property type="evidence" value="ECO:0007669"/>
    <property type="project" value="UniProtKB-KW"/>
</dbReference>
<dbReference type="SMART" id="SM00320">
    <property type="entry name" value="WD40"/>
    <property type="match status" value="4"/>
</dbReference>
<proteinExistence type="inferred from homology"/>
<evidence type="ECO:0000313" key="8">
    <source>
        <dbReference type="Proteomes" id="UP000492821"/>
    </source>
</evidence>
<sequence>MSKPSRKRAYKTEEEELTKKLFPSKNVLPSDDSESEDDETYEDVKPETKSTAVWQDDDDETELISTKFTLNSGLKREKDRAIGQISGKEYEKRLREKYTKGVAISNAPNWAKSDEERKLEADSDSDEESALNDLYALTRSTGKITASSDNLPRTYLSANKQKDITVGHNGDGPIVHVKFHPYRPVLMTCGQRSTKISLFEVCESHDDVTLKKNNNFLQDVSFPNFEVGSCEFYNGGESIFVGSVKKPFFYTYNLETGSTTEISRPRGLPKYNYGRFSISDDGELIAFLGSGADVFVYELKTMVLIHTFAASSRVVAVKFAPGDRMTLFGYAANATVYLWDLYSPSKQQFFYDDGAVGPRSLAVSKNGQFVACGTDTAIVNVYLRSAIEKLESNGGTLKPLYTVDNLTTQIGDMAFNHDSQLLAITSAVKKMAYRVVHMRSGTVFKNFPPKQEALEREFITCVDFSPHSAYMAYGTAAGHCRLYRLNGFHQY</sequence>